<dbReference type="AlphaFoldDB" id="A0A7S4B4R8"/>
<proteinExistence type="predicted"/>
<sequence length="190" mass="20734">MSRIHCMLKRRCLLCSGCSLMLVSDQSCIPHPVLSFETRRFACDADANLCSAAFVPSQKIYCLKSCLFATAFTLTAIQEKPKLMPGSAFLASEHVRSNCCSGMVKGKPTDPDKILAQKHRGHALQAVLKASKKGDTAAKARAIEALHKGNENKAKGHALQQGLRYKKQGDLEKAKHAFEGVGKKGWHAKK</sequence>
<evidence type="ECO:0000313" key="1">
    <source>
        <dbReference type="EMBL" id="CAE0754049.1"/>
    </source>
</evidence>
<name>A0A7S4B4R8_CHRCT</name>
<organism evidence="1">
    <name type="scientific">Chrysotila carterae</name>
    <name type="common">Marine alga</name>
    <name type="synonym">Syracosphaera carterae</name>
    <dbReference type="NCBI Taxonomy" id="13221"/>
    <lineage>
        <taxon>Eukaryota</taxon>
        <taxon>Haptista</taxon>
        <taxon>Haptophyta</taxon>
        <taxon>Prymnesiophyceae</taxon>
        <taxon>Isochrysidales</taxon>
        <taxon>Isochrysidaceae</taxon>
        <taxon>Chrysotila</taxon>
    </lineage>
</organism>
<protein>
    <submittedName>
        <fullName evidence="1">Uncharacterized protein</fullName>
    </submittedName>
</protein>
<accession>A0A7S4B4R8</accession>
<gene>
    <name evidence="1" type="ORF">PCAR00345_LOCUS6636</name>
</gene>
<reference evidence="1" key="1">
    <citation type="submission" date="2021-01" db="EMBL/GenBank/DDBJ databases">
        <authorList>
            <person name="Corre E."/>
            <person name="Pelletier E."/>
            <person name="Niang G."/>
            <person name="Scheremetjew M."/>
            <person name="Finn R."/>
            <person name="Kale V."/>
            <person name="Holt S."/>
            <person name="Cochrane G."/>
            <person name="Meng A."/>
            <person name="Brown T."/>
            <person name="Cohen L."/>
        </authorList>
    </citation>
    <scope>NUCLEOTIDE SEQUENCE</scope>
    <source>
        <strain evidence="1">CCMP645</strain>
    </source>
</reference>
<dbReference type="EMBL" id="HBIZ01011183">
    <property type="protein sequence ID" value="CAE0754049.1"/>
    <property type="molecule type" value="Transcribed_RNA"/>
</dbReference>